<evidence type="ECO:0000256" key="13">
    <source>
        <dbReference type="ARBA" id="ARBA00023242"/>
    </source>
</evidence>
<keyword evidence="8" id="KW-0493">Microtubule</keyword>
<evidence type="ECO:0000256" key="1">
    <source>
        <dbReference type="ARBA" id="ARBA00004123"/>
    </source>
</evidence>
<evidence type="ECO:0000256" key="15">
    <source>
        <dbReference type="ARBA" id="ARBA00023328"/>
    </source>
</evidence>
<organism evidence="19 20">
    <name type="scientific">Jaminaea rosea</name>
    <dbReference type="NCBI Taxonomy" id="1569628"/>
    <lineage>
        <taxon>Eukaryota</taxon>
        <taxon>Fungi</taxon>
        <taxon>Dikarya</taxon>
        <taxon>Basidiomycota</taxon>
        <taxon>Ustilaginomycotina</taxon>
        <taxon>Exobasidiomycetes</taxon>
        <taxon>Microstromatales</taxon>
        <taxon>Microstromatales incertae sedis</taxon>
        <taxon>Jaminaea</taxon>
    </lineage>
</organism>
<evidence type="ECO:0000313" key="20">
    <source>
        <dbReference type="Proteomes" id="UP000245884"/>
    </source>
</evidence>
<comment type="subcellular location">
    <subcellularLocation>
        <location evidence="3">Chromosome</location>
        <location evidence="3">Centromere</location>
        <location evidence="3">Kinetochore</location>
    </subcellularLocation>
    <subcellularLocation>
        <location evidence="2">Cytoplasm</location>
        <location evidence="2">Cytoskeleton</location>
        <location evidence="2">Spindle</location>
    </subcellularLocation>
    <subcellularLocation>
        <location evidence="1">Nucleus</location>
    </subcellularLocation>
</comment>
<evidence type="ECO:0000256" key="14">
    <source>
        <dbReference type="ARBA" id="ARBA00023306"/>
    </source>
</evidence>
<dbReference type="GO" id="GO:0008608">
    <property type="term" value="P:attachment of spindle microtubules to kinetochore"/>
    <property type="evidence" value="ECO:0007669"/>
    <property type="project" value="InterPro"/>
</dbReference>
<keyword evidence="10" id="KW-0159">Chromosome partition</keyword>
<evidence type="ECO:0000313" key="19">
    <source>
        <dbReference type="EMBL" id="PWN26621.1"/>
    </source>
</evidence>
<evidence type="ECO:0000256" key="16">
    <source>
        <dbReference type="ARBA" id="ARBA00044179"/>
    </source>
</evidence>
<protein>
    <recommendedName>
        <fullName evidence="16">DASH complex subunit DAD3</fullName>
    </recommendedName>
    <alternativeName>
        <fullName evidence="17">Outer kinetochore protein DAD3</fullName>
    </alternativeName>
</protein>
<dbReference type="InterPro" id="IPR013965">
    <property type="entry name" value="DASH_Dad3"/>
</dbReference>
<keyword evidence="15" id="KW-0137">Centromere</keyword>
<feature type="region of interest" description="Disordered" evidence="18">
    <location>
        <begin position="112"/>
        <end position="156"/>
    </location>
</feature>
<keyword evidence="9" id="KW-0498">Mitosis</keyword>
<gene>
    <name evidence="19" type="ORF">BDZ90DRAFT_261423</name>
</gene>
<dbReference type="STRING" id="1569628.A0A316UQN9"/>
<feature type="compositionally biased region" description="Low complexity" evidence="18">
    <location>
        <begin position="22"/>
        <end position="32"/>
    </location>
</feature>
<evidence type="ECO:0000256" key="9">
    <source>
        <dbReference type="ARBA" id="ARBA00022776"/>
    </source>
</evidence>
<evidence type="ECO:0000256" key="8">
    <source>
        <dbReference type="ARBA" id="ARBA00022701"/>
    </source>
</evidence>
<evidence type="ECO:0000256" key="6">
    <source>
        <dbReference type="ARBA" id="ARBA00022490"/>
    </source>
</evidence>
<dbReference type="PANTHER" id="PTHR28017:SF1">
    <property type="entry name" value="DASH COMPLEX SUBUNIT DAD3"/>
    <property type="match status" value="1"/>
</dbReference>
<evidence type="ECO:0000256" key="7">
    <source>
        <dbReference type="ARBA" id="ARBA00022618"/>
    </source>
</evidence>
<dbReference type="OrthoDB" id="2443965at2759"/>
<feature type="compositionally biased region" description="Acidic residues" evidence="18">
    <location>
        <begin position="145"/>
        <end position="156"/>
    </location>
</feature>
<dbReference type="Proteomes" id="UP000245884">
    <property type="component" value="Unassembled WGS sequence"/>
</dbReference>
<evidence type="ECO:0000256" key="2">
    <source>
        <dbReference type="ARBA" id="ARBA00004186"/>
    </source>
</evidence>
<keyword evidence="14" id="KW-0131">Cell cycle</keyword>
<proteinExistence type="inferred from homology"/>
<evidence type="ECO:0000256" key="17">
    <source>
        <dbReference type="ARBA" id="ARBA00044305"/>
    </source>
</evidence>
<evidence type="ECO:0000256" key="4">
    <source>
        <dbReference type="ARBA" id="ARBA00006277"/>
    </source>
</evidence>
<reference evidence="19 20" key="1">
    <citation type="journal article" date="2018" name="Mol. Biol. Evol.">
        <title>Broad Genomic Sampling Reveals a Smut Pathogenic Ancestry of the Fungal Clade Ustilaginomycotina.</title>
        <authorList>
            <person name="Kijpornyongpan T."/>
            <person name="Mondo S.J."/>
            <person name="Barry K."/>
            <person name="Sandor L."/>
            <person name="Lee J."/>
            <person name="Lipzen A."/>
            <person name="Pangilinan J."/>
            <person name="LaButti K."/>
            <person name="Hainaut M."/>
            <person name="Henrissat B."/>
            <person name="Grigoriev I.V."/>
            <person name="Spatafora J.W."/>
            <person name="Aime M.C."/>
        </authorList>
    </citation>
    <scope>NUCLEOTIDE SEQUENCE [LARGE SCALE GENOMIC DNA]</scope>
    <source>
        <strain evidence="19 20">MCA 5214</strain>
    </source>
</reference>
<dbReference type="GO" id="GO:0051301">
    <property type="term" value="P:cell division"/>
    <property type="evidence" value="ECO:0007669"/>
    <property type="project" value="UniProtKB-KW"/>
</dbReference>
<evidence type="ECO:0000256" key="10">
    <source>
        <dbReference type="ARBA" id="ARBA00022829"/>
    </source>
</evidence>
<dbReference type="PANTHER" id="PTHR28017">
    <property type="entry name" value="DASH COMPLEX SUBUNIT DAD3"/>
    <property type="match status" value="1"/>
</dbReference>
<keyword evidence="12" id="KW-0206">Cytoskeleton</keyword>
<dbReference type="GeneID" id="37030196"/>
<sequence>MEDPTFSHSHNDGGGGGPSSPPNASSAQPAPSNWHNPYLGHRLLTPSQSHLLGEYHRLSTTLRRILSTSAQLSATRPHAQVLDELRETERKMGLVITLFKASVWSIVVEQDERAEQERRQREQEEEEAAFREEEERRARGGGYADQEEEEDETARY</sequence>
<name>A0A316UQN9_9BASI</name>
<dbReference type="GO" id="GO:0072686">
    <property type="term" value="C:mitotic spindle"/>
    <property type="evidence" value="ECO:0007669"/>
    <property type="project" value="InterPro"/>
</dbReference>
<accession>A0A316UQN9</accession>
<dbReference type="GO" id="GO:0051010">
    <property type="term" value="F:microtubule plus-end binding"/>
    <property type="evidence" value="ECO:0007669"/>
    <property type="project" value="TreeGrafter"/>
</dbReference>
<dbReference type="EMBL" id="KZ819671">
    <property type="protein sequence ID" value="PWN26621.1"/>
    <property type="molecule type" value="Genomic_DNA"/>
</dbReference>
<feature type="compositionally biased region" description="Basic and acidic residues" evidence="18">
    <location>
        <begin position="112"/>
        <end position="138"/>
    </location>
</feature>
<evidence type="ECO:0000256" key="11">
    <source>
        <dbReference type="ARBA" id="ARBA00022838"/>
    </source>
</evidence>
<dbReference type="AlphaFoldDB" id="A0A316UQN9"/>
<comment type="similarity">
    <text evidence="4">Belongs to the DASH complex DAD3 family.</text>
</comment>
<evidence type="ECO:0000256" key="12">
    <source>
        <dbReference type="ARBA" id="ARBA00023212"/>
    </source>
</evidence>
<keyword evidence="5" id="KW-0158">Chromosome</keyword>
<keyword evidence="20" id="KW-1185">Reference proteome</keyword>
<keyword evidence="6" id="KW-0963">Cytoplasm</keyword>
<dbReference type="RefSeq" id="XP_025361233.1">
    <property type="nucleotide sequence ID" value="XM_025508373.1"/>
</dbReference>
<dbReference type="GO" id="GO:0042729">
    <property type="term" value="C:DASH complex"/>
    <property type="evidence" value="ECO:0007669"/>
    <property type="project" value="InterPro"/>
</dbReference>
<feature type="region of interest" description="Disordered" evidence="18">
    <location>
        <begin position="1"/>
        <end position="37"/>
    </location>
</feature>
<keyword evidence="13" id="KW-0539">Nucleus</keyword>
<evidence type="ECO:0000256" key="5">
    <source>
        <dbReference type="ARBA" id="ARBA00022454"/>
    </source>
</evidence>
<dbReference type="Pfam" id="PF08656">
    <property type="entry name" value="DASH_Dad3"/>
    <property type="match status" value="1"/>
</dbReference>
<keyword evidence="7" id="KW-0132">Cell division</keyword>
<dbReference type="GO" id="GO:0005874">
    <property type="term" value="C:microtubule"/>
    <property type="evidence" value="ECO:0007669"/>
    <property type="project" value="UniProtKB-KW"/>
</dbReference>
<evidence type="ECO:0000256" key="18">
    <source>
        <dbReference type="SAM" id="MobiDB-lite"/>
    </source>
</evidence>
<evidence type="ECO:0000256" key="3">
    <source>
        <dbReference type="ARBA" id="ARBA00004629"/>
    </source>
</evidence>
<keyword evidence="11" id="KW-0995">Kinetochore</keyword>